<evidence type="ECO:0000256" key="3">
    <source>
        <dbReference type="ARBA" id="ARBA00022801"/>
    </source>
</evidence>
<evidence type="ECO:0000256" key="2">
    <source>
        <dbReference type="ARBA" id="ARBA00012150"/>
    </source>
</evidence>
<dbReference type="AlphaFoldDB" id="A0A6M2DKF8"/>
<evidence type="ECO:0000256" key="6">
    <source>
        <dbReference type="RuleBase" id="RU000553"/>
    </source>
</evidence>
<evidence type="ECO:0000256" key="7">
    <source>
        <dbReference type="RuleBase" id="RU004168"/>
    </source>
</evidence>
<dbReference type="FunFam" id="3.30.70.100:FF:000011">
    <property type="entry name" value="Acylphosphatase"/>
    <property type="match status" value="1"/>
</dbReference>
<keyword evidence="8" id="KW-0812">Transmembrane</keyword>
<evidence type="ECO:0000313" key="10">
    <source>
        <dbReference type="EMBL" id="NOV45327.1"/>
    </source>
</evidence>
<name>A0A6M2DKF8_XENCH</name>
<dbReference type="PROSITE" id="PS51160">
    <property type="entry name" value="ACYLPHOSPHATASE_3"/>
    <property type="match status" value="1"/>
</dbReference>
<dbReference type="InterPro" id="IPR036046">
    <property type="entry name" value="Acylphosphatase-like_dom_sf"/>
</dbReference>
<evidence type="ECO:0000259" key="9">
    <source>
        <dbReference type="PROSITE" id="PS51160"/>
    </source>
</evidence>
<comment type="similarity">
    <text evidence="1 7">Belongs to the acylphosphatase family.</text>
</comment>
<feature type="transmembrane region" description="Helical" evidence="8">
    <location>
        <begin position="6"/>
        <end position="22"/>
    </location>
</feature>
<dbReference type="InterPro" id="IPR020456">
    <property type="entry name" value="Acylphosphatase"/>
</dbReference>
<protein>
    <recommendedName>
        <fullName evidence="2 5">Acylphosphatase</fullName>
        <ecNumber evidence="2 5">3.6.1.7</ecNumber>
    </recommendedName>
</protein>
<dbReference type="PROSITE" id="PS00151">
    <property type="entry name" value="ACYLPHOSPHATASE_2"/>
    <property type="match status" value="1"/>
</dbReference>
<dbReference type="PANTHER" id="PTHR10029">
    <property type="entry name" value="ACYLPHOSPHATASE"/>
    <property type="match status" value="1"/>
</dbReference>
<proteinExistence type="inferred from homology"/>
<keyword evidence="8" id="KW-1133">Transmembrane helix</keyword>
<feature type="domain" description="Acylphosphatase-like" evidence="9">
    <location>
        <begin position="33"/>
        <end position="123"/>
    </location>
</feature>
<organism evidence="10">
    <name type="scientific">Xenopsylla cheopis</name>
    <name type="common">Oriental rat flea</name>
    <name type="synonym">Pulex cheopis</name>
    <dbReference type="NCBI Taxonomy" id="163159"/>
    <lineage>
        <taxon>Eukaryota</taxon>
        <taxon>Metazoa</taxon>
        <taxon>Ecdysozoa</taxon>
        <taxon>Arthropoda</taxon>
        <taxon>Hexapoda</taxon>
        <taxon>Insecta</taxon>
        <taxon>Pterygota</taxon>
        <taxon>Neoptera</taxon>
        <taxon>Endopterygota</taxon>
        <taxon>Siphonaptera</taxon>
        <taxon>Pulicidae</taxon>
        <taxon>Xenopsyllinae</taxon>
        <taxon>Xenopsylla</taxon>
    </lineage>
</organism>
<evidence type="ECO:0000256" key="1">
    <source>
        <dbReference type="ARBA" id="ARBA00005614"/>
    </source>
</evidence>
<evidence type="ECO:0000256" key="4">
    <source>
        <dbReference type="ARBA" id="ARBA00047645"/>
    </source>
</evidence>
<dbReference type="InterPro" id="IPR017968">
    <property type="entry name" value="Acylphosphatase_CS"/>
</dbReference>
<dbReference type="EMBL" id="GIIL01001601">
    <property type="protein sequence ID" value="NOV45327.1"/>
    <property type="molecule type" value="Transcribed_RNA"/>
</dbReference>
<keyword evidence="3 5" id="KW-0378">Hydrolase</keyword>
<feature type="active site" evidence="5">
    <location>
        <position position="48"/>
    </location>
</feature>
<dbReference type="PRINTS" id="PR00112">
    <property type="entry name" value="ACYLPHPHTASE"/>
</dbReference>
<dbReference type="Pfam" id="PF00708">
    <property type="entry name" value="Acylphosphatase"/>
    <property type="match status" value="1"/>
</dbReference>
<dbReference type="Gene3D" id="3.30.70.100">
    <property type="match status" value="1"/>
</dbReference>
<dbReference type="PANTHER" id="PTHR10029:SF3">
    <property type="entry name" value="ACYLPHOSPHATASE-RELATED"/>
    <property type="match status" value="1"/>
</dbReference>
<keyword evidence="8" id="KW-0472">Membrane</keyword>
<evidence type="ECO:0000256" key="8">
    <source>
        <dbReference type="SAM" id="Phobius"/>
    </source>
</evidence>
<sequence>MTTSKSILIVILPILIPVILYYKMSSSNKQLITIDFEVFGKVQGVFFRKHTAQQAERLKITGWCMNTSSGTVKGQLEGTPRSMEDMKVWLQKTGSPSSKIEKAEFSNEKTVTKPQFTHFKIRR</sequence>
<accession>A0A6M2DKF8</accession>
<dbReference type="InterPro" id="IPR001792">
    <property type="entry name" value="Acylphosphatase-like_dom"/>
</dbReference>
<feature type="active site" evidence="5">
    <location>
        <position position="66"/>
    </location>
</feature>
<dbReference type="SUPFAM" id="SSF54975">
    <property type="entry name" value="Acylphosphatase/BLUF domain-like"/>
    <property type="match status" value="1"/>
</dbReference>
<dbReference type="EC" id="3.6.1.7" evidence="2 5"/>
<reference evidence="10" key="1">
    <citation type="submission" date="2020-03" db="EMBL/GenBank/DDBJ databases">
        <title>Transcriptomic Profiling of the Digestive Tract of the Rat Flea, Xenopsylla cheopis, Following Blood Feeding and Infection with Yersinia pestis.</title>
        <authorList>
            <person name="Bland D.M."/>
            <person name="Martens C.A."/>
            <person name="Virtaneva K."/>
            <person name="Kanakabandi K."/>
            <person name="Long D."/>
            <person name="Rosenke R."/>
            <person name="Saturday G.A."/>
            <person name="Hoyt F.H."/>
            <person name="Bruno D.P."/>
            <person name="Ribeiro J.M.C."/>
            <person name="Hinnebusch J."/>
        </authorList>
    </citation>
    <scope>NUCLEOTIDE SEQUENCE</scope>
</reference>
<comment type="catalytic activity">
    <reaction evidence="4 5 6">
        <text>an acyl phosphate + H2O = a carboxylate + phosphate + H(+)</text>
        <dbReference type="Rhea" id="RHEA:14965"/>
        <dbReference type="ChEBI" id="CHEBI:15377"/>
        <dbReference type="ChEBI" id="CHEBI:15378"/>
        <dbReference type="ChEBI" id="CHEBI:29067"/>
        <dbReference type="ChEBI" id="CHEBI:43474"/>
        <dbReference type="ChEBI" id="CHEBI:59918"/>
        <dbReference type="EC" id="3.6.1.7"/>
    </reaction>
</comment>
<dbReference type="GO" id="GO:0003998">
    <property type="term" value="F:acylphosphatase activity"/>
    <property type="evidence" value="ECO:0007669"/>
    <property type="project" value="UniProtKB-EC"/>
</dbReference>
<evidence type="ECO:0000256" key="5">
    <source>
        <dbReference type="PROSITE-ProRule" id="PRU00520"/>
    </source>
</evidence>
<dbReference type="PROSITE" id="PS00150">
    <property type="entry name" value="ACYLPHOSPHATASE_1"/>
    <property type="match status" value="1"/>
</dbReference>